<dbReference type="InterPro" id="IPR056462">
    <property type="entry name" value="HAD_RAM2/GPAT1-8"/>
</dbReference>
<dbReference type="Proteomes" id="UP000317650">
    <property type="component" value="Chromosome 2"/>
</dbReference>
<comment type="subcellular location">
    <subcellularLocation>
        <location evidence="1">Membrane</location>
        <topology evidence="1">Multi-pass membrane protein</topology>
    </subcellularLocation>
</comment>
<evidence type="ECO:0000256" key="3">
    <source>
        <dbReference type="ARBA" id="ARBA00022679"/>
    </source>
</evidence>
<evidence type="ECO:0000313" key="10">
    <source>
        <dbReference type="EMBL" id="THU43833.1"/>
    </source>
</evidence>
<dbReference type="PANTHER" id="PTHR15486:SF62">
    <property type="entry name" value="GLYCEROL-3-PHOSPHATE ACYLTRANSFERASE 2-RELATED"/>
    <property type="match status" value="1"/>
</dbReference>
<comment type="similarity">
    <text evidence="2">Belongs to the GPAT/DAPAT family.</text>
</comment>
<evidence type="ECO:0000256" key="1">
    <source>
        <dbReference type="ARBA" id="ARBA00004141"/>
    </source>
</evidence>
<dbReference type="Pfam" id="PF23270">
    <property type="entry name" value="HAD_RAM2_N"/>
    <property type="match status" value="1"/>
</dbReference>
<dbReference type="SMART" id="SM00563">
    <property type="entry name" value="PlsC"/>
    <property type="match status" value="1"/>
</dbReference>
<keyword evidence="6 7" id="KW-0472">Membrane</keyword>
<dbReference type="GO" id="GO:0010143">
    <property type="term" value="P:cutin biosynthetic process"/>
    <property type="evidence" value="ECO:0007669"/>
    <property type="project" value="TreeGrafter"/>
</dbReference>
<evidence type="ECO:0000256" key="2">
    <source>
        <dbReference type="ARBA" id="ARBA00007937"/>
    </source>
</evidence>
<protein>
    <recommendedName>
        <fullName evidence="9">Phospholipid/glycerol acyltransferase domain-containing protein</fullName>
    </recommendedName>
</protein>
<evidence type="ECO:0000256" key="6">
    <source>
        <dbReference type="ARBA" id="ARBA00023136"/>
    </source>
</evidence>
<keyword evidence="3" id="KW-0808">Transferase</keyword>
<dbReference type="GO" id="GO:0016791">
    <property type="term" value="F:phosphatase activity"/>
    <property type="evidence" value="ECO:0007669"/>
    <property type="project" value="TreeGrafter"/>
</dbReference>
<keyword evidence="5 7" id="KW-1133">Transmembrane helix</keyword>
<keyword evidence="8" id="KW-0732">Signal</keyword>
<proteinExistence type="inferred from homology"/>
<sequence>MASKAFSKSLLFFYLSLSRQLASLLSLHRKDHLKLEKNNVSLRHHLHSKTIVLDVGGGLLRSSPTFPYFMLVALEAGCVLRGLLLLLLYPLLCCLSQQVALQVMVLVSFLGIKEEEFRAGRAVLPKYLLEDVGLEAFEVLRKARKKVCVSNMPRVMVEVFLKEYLEVEVVVGRELKVFGGYYTGLMEDESKVESLEKIFGEEELDGGVLGFGSCIKSPQHQLFSYCKAVHVATEAEKRNWHALPREQYPKPLVFHDGRMAFRPTPMATLAMFLWFPFGISLTIFRSIVFVVLPFEISLPIGAATGMTNRLVSPPPTSTDDGGKYKLFVCNHRTLLDPVYISGALNKHVGAVTYSISPISETLSPIRTARLTRSKEEDRRRMERLLRQGDLVVCPEGTTCREPYLLRFSPLFMELTDEVVPVAVATRVGMFHGTTASGLKVLDSFYFLMNPWPEYDVEFLRSIPTGSCSSNSRYEVANLVQREIASALGFQCTTLTRKDKYMMLAGNEGIVNSKTKHTS</sequence>
<dbReference type="SUPFAM" id="SSF69593">
    <property type="entry name" value="Glycerol-3-phosphate (1)-acyltransferase"/>
    <property type="match status" value="1"/>
</dbReference>
<keyword evidence="4 7" id="KW-0812">Transmembrane</keyword>
<evidence type="ECO:0000313" key="11">
    <source>
        <dbReference type="Proteomes" id="UP000317650"/>
    </source>
</evidence>
<evidence type="ECO:0000256" key="7">
    <source>
        <dbReference type="SAM" id="Phobius"/>
    </source>
</evidence>
<feature type="chain" id="PRO_5020493355" description="Phospholipid/glycerol acyltransferase domain-containing protein" evidence="8">
    <location>
        <begin position="19"/>
        <end position="518"/>
    </location>
</feature>
<comment type="caution">
    <text evidence="10">The sequence shown here is derived from an EMBL/GenBank/DDBJ whole genome shotgun (WGS) entry which is preliminary data.</text>
</comment>
<evidence type="ECO:0000256" key="5">
    <source>
        <dbReference type="ARBA" id="ARBA00022989"/>
    </source>
</evidence>
<dbReference type="EMBL" id="PYDT01000011">
    <property type="protein sequence ID" value="THU43833.1"/>
    <property type="molecule type" value="Genomic_DNA"/>
</dbReference>
<dbReference type="Pfam" id="PF01553">
    <property type="entry name" value="Acyltransferase"/>
    <property type="match status" value="1"/>
</dbReference>
<feature type="signal peptide" evidence="8">
    <location>
        <begin position="1"/>
        <end position="18"/>
    </location>
</feature>
<keyword evidence="11" id="KW-1185">Reference proteome</keyword>
<dbReference type="GO" id="GO:0090447">
    <property type="term" value="F:glycerol-3-phosphate 2-O-acyltransferase activity"/>
    <property type="evidence" value="ECO:0007669"/>
    <property type="project" value="TreeGrafter"/>
</dbReference>
<feature type="transmembrane region" description="Helical" evidence="7">
    <location>
        <begin position="68"/>
        <end position="92"/>
    </location>
</feature>
<dbReference type="STRING" id="52838.A0A4S8I7C7"/>
<evidence type="ECO:0000259" key="9">
    <source>
        <dbReference type="SMART" id="SM00563"/>
    </source>
</evidence>
<dbReference type="GO" id="GO:0016020">
    <property type="term" value="C:membrane"/>
    <property type="evidence" value="ECO:0007669"/>
    <property type="project" value="UniProtKB-SubCell"/>
</dbReference>
<gene>
    <name evidence="10" type="ORF">C4D60_Mb02t00970</name>
</gene>
<evidence type="ECO:0000256" key="8">
    <source>
        <dbReference type="SAM" id="SignalP"/>
    </source>
</evidence>
<evidence type="ECO:0000256" key="4">
    <source>
        <dbReference type="ARBA" id="ARBA00022692"/>
    </source>
</evidence>
<accession>A0A4S8I7C7</accession>
<feature type="transmembrane region" description="Helical" evidence="7">
    <location>
        <begin position="268"/>
        <end position="292"/>
    </location>
</feature>
<dbReference type="AlphaFoldDB" id="A0A4S8I7C7"/>
<name>A0A4S8I7C7_MUSBA</name>
<dbReference type="InterPro" id="IPR002123">
    <property type="entry name" value="Plipid/glycerol_acylTrfase"/>
</dbReference>
<reference evidence="10 11" key="1">
    <citation type="journal article" date="2019" name="Nat. Plants">
        <title>Genome sequencing of Musa balbisiana reveals subgenome evolution and function divergence in polyploid bananas.</title>
        <authorList>
            <person name="Yao X."/>
        </authorList>
    </citation>
    <scope>NUCLEOTIDE SEQUENCE [LARGE SCALE GENOMIC DNA]</scope>
    <source>
        <strain evidence="11">cv. DH-PKW</strain>
        <tissue evidence="10">Leaves</tissue>
    </source>
</reference>
<organism evidence="10 11">
    <name type="scientific">Musa balbisiana</name>
    <name type="common">Banana</name>
    <dbReference type="NCBI Taxonomy" id="52838"/>
    <lineage>
        <taxon>Eukaryota</taxon>
        <taxon>Viridiplantae</taxon>
        <taxon>Streptophyta</taxon>
        <taxon>Embryophyta</taxon>
        <taxon>Tracheophyta</taxon>
        <taxon>Spermatophyta</taxon>
        <taxon>Magnoliopsida</taxon>
        <taxon>Liliopsida</taxon>
        <taxon>Zingiberales</taxon>
        <taxon>Musaceae</taxon>
        <taxon>Musa</taxon>
    </lineage>
</organism>
<feature type="domain" description="Phospholipid/glycerol acyltransferase" evidence="9">
    <location>
        <begin position="325"/>
        <end position="426"/>
    </location>
</feature>
<dbReference type="PANTHER" id="PTHR15486">
    <property type="entry name" value="ANCIENT UBIQUITOUS PROTEIN"/>
    <property type="match status" value="1"/>
</dbReference>